<comment type="cofactor">
    <cofactor evidence="1">
        <name>Mg(2+)</name>
        <dbReference type="ChEBI" id="CHEBI:18420"/>
    </cofactor>
</comment>
<evidence type="ECO:0000313" key="7">
    <source>
        <dbReference type="EMBL" id="CAB4187107.1"/>
    </source>
</evidence>
<feature type="domain" description="VRR-NUC" evidence="4">
    <location>
        <begin position="1"/>
        <end position="99"/>
    </location>
</feature>
<dbReference type="GO" id="GO:0003676">
    <property type="term" value="F:nucleic acid binding"/>
    <property type="evidence" value="ECO:0007669"/>
    <property type="project" value="InterPro"/>
</dbReference>
<gene>
    <name evidence="6" type="ORF">UFOVP1011_32</name>
    <name evidence="7" type="ORF">UFOVP1162_32</name>
    <name evidence="8" type="ORF">UFOVP1611_35</name>
    <name evidence="5" type="ORF">UFOVP504_18</name>
</gene>
<evidence type="ECO:0000256" key="3">
    <source>
        <dbReference type="ARBA" id="ARBA00022801"/>
    </source>
</evidence>
<dbReference type="Gene3D" id="3.40.1350.10">
    <property type="match status" value="1"/>
</dbReference>
<evidence type="ECO:0000256" key="2">
    <source>
        <dbReference type="ARBA" id="ARBA00022722"/>
    </source>
</evidence>
<dbReference type="EMBL" id="LR797465">
    <property type="protein sequence ID" value="CAB4218730.1"/>
    <property type="molecule type" value="Genomic_DNA"/>
</dbReference>
<dbReference type="InterPro" id="IPR011856">
    <property type="entry name" value="tRNA_endonuc-like_dom_sf"/>
</dbReference>
<dbReference type="GO" id="GO:0016788">
    <property type="term" value="F:hydrolase activity, acting on ester bonds"/>
    <property type="evidence" value="ECO:0007669"/>
    <property type="project" value="InterPro"/>
</dbReference>
<evidence type="ECO:0000313" key="8">
    <source>
        <dbReference type="EMBL" id="CAB4218730.1"/>
    </source>
</evidence>
<name>A0A6J5Q6M5_9CAUD</name>
<dbReference type="SMART" id="SM00990">
    <property type="entry name" value="VRR_NUC"/>
    <property type="match status" value="1"/>
</dbReference>
<accession>A0A6J5Q6M5</accession>
<evidence type="ECO:0000313" key="6">
    <source>
        <dbReference type="EMBL" id="CAB4178127.1"/>
    </source>
</evidence>
<dbReference type="EMBL" id="LR796485">
    <property type="protein sequence ID" value="CAB4147242.1"/>
    <property type="molecule type" value="Genomic_DNA"/>
</dbReference>
<dbReference type="EMBL" id="LR796959">
    <property type="protein sequence ID" value="CAB4178127.1"/>
    <property type="molecule type" value="Genomic_DNA"/>
</dbReference>
<evidence type="ECO:0000259" key="4">
    <source>
        <dbReference type="SMART" id="SM00990"/>
    </source>
</evidence>
<dbReference type="Pfam" id="PF08774">
    <property type="entry name" value="VRR_NUC"/>
    <property type="match status" value="1"/>
</dbReference>
<keyword evidence="2" id="KW-0540">Nuclease</keyword>
<keyword evidence="3" id="KW-0378">Hydrolase</keyword>
<proteinExistence type="predicted"/>
<dbReference type="EMBL" id="LR797101">
    <property type="protein sequence ID" value="CAB4187107.1"/>
    <property type="molecule type" value="Genomic_DNA"/>
</dbReference>
<dbReference type="GO" id="GO:0004518">
    <property type="term" value="F:nuclease activity"/>
    <property type="evidence" value="ECO:0007669"/>
    <property type="project" value="UniProtKB-KW"/>
</dbReference>
<dbReference type="InterPro" id="IPR014883">
    <property type="entry name" value="VRR_NUC"/>
</dbReference>
<sequence length="156" mass="17089">MSEHRLQMACATFLNAVLPRDCYWTSVDAGQGRMDVRAGQMRKARGVKAGVPDVLVCYRGMLYCIELKASKGRLSETQHMTISQIHDAGGKVEVCHSIEEVETALRAWDIPLRGTTLTAQQRDERLAAAPKKPRGPGRVRGGVSQLAKFRAAGVLV</sequence>
<reference evidence="6" key="1">
    <citation type="submission" date="2020-05" db="EMBL/GenBank/DDBJ databases">
        <authorList>
            <person name="Chiriac C."/>
            <person name="Salcher M."/>
            <person name="Ghai R."/>
            <person name="Kavagutti S V."/>
        </authorList>
    </citation>
    <scope>NUCLEOTIDE SEQUENCE</scope>
</reference>
<protein>
    <submittedName>
        <fullName evidence="6">VRR-NUC domain containing protein</fullName>
    </submittedName>
</protein>
<organism evidence="6">
    <name type="scientific">uncultured Caudovirales phage</name>
    <dbReference type="NCBI Taxonomy" id="2100421"/>
    <lineage>
        <taxon>Viruses</taxon>
        <taxon>Duplodnaviria</taxon>
        <taxon>Heunggongvirae</taxon>
        <taxon>Uroviricota</taxon>
        <taxon>Caudoviricetes</taxon>
        <taxon>Peduoviridae</taxon>
        <taxon>Maltschvirus</taxon>
        <taxon>Maltschvirus maltsch</taxon>
    </lineage>
</organism>
<evidence type="ECO:0000313" key="5">
    <source>
        <dbReference type="EMBL" id="CAB4147242.1"/>
    </source>
</evidence>
<evidence type="ECO:0000256" key="1">
    <source>
        <dbReference type="ARBA" id="ARBA00001946"/>
    </source>
</evidence>